<dbReference type="EMBL" id="BMHT01000003">
    <property type="protein sequence ID" value="GGF07146.1"/>
    <property type="molecule type" value="Genomic_DNA"/>
</dbReference>
<evidence type="ECO:0008006" key="3">
    <source>
        <dbReference type="Google" id="ProtNLM"/>
    </source>
</evidence>
<comment type="caution">
    <text evidence="1">The sequence shown here is derived from an EMBL/GenBank/DDBJ whole genome shotgun (WGS) entry which is preliminary data.</text>
</comment>
<dbReference type="RefSeq" id="WP_188813266.1">
    <property type="nucleotide sequence ID" value="NZ_BMHT01000003.1"/>
</dbReference>
<reference evidence="2" key="1">
    <citation type="journal article" date="2019" name="Int. J. Syst. Evol. Microbiol.">
        <title>The Global Catalogue of Microorganisms (GCM) 10K type strain sequencing project: providing services to taxonomists for standard genome sequencing and annotation.</title>
        <authorList>
            <consortium name="The Broad Institute Genomics Platform"/>
            <consortium name="The Broad Institute Genome Sequencing Center for Infectious Disease"/>
            <person name="Wu L."/>
            <person name="Ma J."/>
        </authorList>
    </citation>
    <scope>NUCLEOTIDE SEQUENCE [LARGE SCALE GENOMIC DNA]</scope>
    <source>
        <strain evidence="2">CGMCC 1.15197</strain>
    </source>
</reference>
<accession>A0ABQ1TZ14</accession>
<proteinExistence type="predicted"/>
<dbReference type="Proteomes" id="UP000632273">
    <property type="component" value="Unassembled WGS sequence"/>
</dbReference>
<gene>
    <name evidence="1" type="ORF">GCM10011383_17750</name>
</gene>
<name>A0ABQ1TZ14_9BACT</name>
<evidence type="ECO:0000313" key="1">
    <source>
        <dbReference type="EMBL" id="GGF07146.1"/>
    </source>
</evidence>
<protein>
    <recommendedName>
        <fullName evidence="3">DUF4235 domain-containing protein</fullName>
    </recommendedName>
</protein>
<keyword evidence="2" id="KW-1185">Reference proteome</keyword>
<evidence type="ECO:0000313" key="2">
    <source>
        <dbReference type="Proteomes" id="UP000632273"/>
    </source>
</evidence>
<sequence length="79" mass="8072">MSIFGSDRKSGTMGGLISGLFQSFSGGNSTPGNVDGAVRKTGGFNRKLAGGALLAAGAAYLYNRSKNKGTAFPNLTINR</sequence>
<organism evidence="1 2">
    <name type="scientific">Hymenobacter cavernae</name>
    <dbReference type="NCBI Taxonomy" id="2044852"/>
    <lineage>
        <taxon>Bacteria</taxon>
        <taxon>Pseudomonadati</taxon>
        <taxon>Bacteroidota</taxon>
        <taxon>Cytophagia</taxon>
        <taxon>Cytophagales</taxon>
        <taxon>Hymenobacteraceae</taxon>
        <taxon>Hymenobacter</taxon>
    </lineage>
</organism>